<dbReference type="PANTHER" id="PTHR13410">
    <property type="entry name" value="PROTEIN PBDC1"/>
    <property type="match status" value="1"/>
</dbReference>
<name>A0A914VHD9_9BILA</name>
<sequence length="169" mass="19453">MSGEEFSSLAAADIAGQLSRPAEEYVNDPETELAWAMKAYEHARVHMNLLSAVDPNALRLSRHDNEIYEKFRADFPDFPLRFIPEEALKSPENKEKWRNFIEAQKDKCDDFNFGTLLRLDAKGSYDSDNTILVTKMQFLAVEIARNREGINAEYKHLFSNKQSEESEES</sequence>
<proteinExistence type="predicted"/>
<dbReference type="AlphaFoldDB" id="A0A914VHD9"/>
<dbReference type="InterPro" id="IPR021148">
    <property type="entry name" value="Polysacc_synth_dom"/>
</dbReference>
<evidence type="ECO:0000259" key="1">
    <source>
        <dbReference type="Pfam" id="PF04669"/>
    </source>
</evidence>
<reference evidence="3" key="1">
    <citation type="submission" date="2022-11" db="UniProtKB">
        <authorList>
            <consortium name="WormBaseParasite"/>
        </authorList>
    </citation>
    <scope>IDENTIFICATION</scope>
</reference>
<dbReference type="WBParaSite" id="PSAMB.scaffold196size66982.g3219.t1">
    <property type="protein sequence ID" value="PSAMB.scaffold196size66982.g3219.t1"/>
    <property type="gene ID" value="PSAMB.scaffold196size66982.g3219"/>
</dbReference>
<dbReference type="Proteomes" id="UP000887566">
    <property type="component" value="Unplaced"/>
</dbReference>
<accession>A0A914VHD9</accession>
<feature type="domain" description="Polysaccharide biosynthesis" evidence="1">
    <location>
        <begin position="32"/>
        <end position="154"/>
    </location>
</feature>
<dbReference type="InterPro" id="IPR008476">
    <property type="entry name" value="PBDC1_metazoa/fungi"/>
</dbReference>
<dbReference type="GO" id="GO:0005737">
    <property type="term" value="C:cytoplasm"/>
    <property type="evidence" value="ECO:0007669"/>
    <property type="project" value="TreeGrafter"/>
</dbReference>
<dbReference type="Gene3D" id="1.10.3560.10">
    <property type="entry name" value="yst0336 like domain"/>
    <property type="match status" value="1"/>
</dbReference>
<organism evidence="2 3">
    <name type="scientific">Plectus sambesii</name>
    <dbReference type="NCBI Taxonomy" id="2011161"/>
    <lineage>
        <taxon>Eukaryota</taxon>
        <taxon>Metazoa</taxon>
        <taxon>Ecdysozoa</taxon>
        <taxon>Nematoda</taxon>
        <taxon>Chromadorea</taxon>
        <taxon>Plectida</taxon>
        <taxon>Plectina</taxon>
        <taxon>Plectoidea</taxon>
        <taxon>Plectidae</taxon>
        <taxon>Plectus</taxon>
    </lineage>
</organism>
<dbReference type="InterPro" id="IPR023139">
    <property type="entry name" value="PBDC1-like_dom_sf"/>
</dbReference>
<evidence type="ECO:0000313" key="3">
    <source>
        <dbReference type="WBParaSite" id="PSAMB.scaffold196size66982.g3219.t1"/>
    </source>
</evidence>
<evidence type="ECO:0000313" key="2">
    <source>
        <dbReference type="Proteomes" id="UP000887566"/>
    </source>
</evidence>
<keyword evidence="2" id="KW-1185">Reference proteome</keyword>
<dbReference type="PANTHER" id="PTHR13410:SF9">
    <property type="entry name" value="PROTEIN PBDC1"/>
    <property type="match status" value="1"/>
</dbReference>
<dbReference type="Pfam" id="PF04669">
    <property type="entry name" value="PBDC1"/>
    <property type="match status" value="1"/>
</dbReference>
<protein>
    <submittedName>
        <fullName evidence="3">Polysaccharide biosynthesis domain-containing protein</fullName>
    </submittedName>
</protein>